<feature type="transmembrane region" description="Helical" evidence="5">
    <location>
        <begin position="354"/>
        <end position="375"/>
    </location>
</feature>
<evidence type="ECO:0000313" key="7">
    <source>
        <dbReference type="Proteomes" id="UP000184048"/>
    </source>
</evidence>
<keyword evidence="4 5" id="KW-0472">Membrane</keyword>
<comment type="subcellular location">
    <subcellularLocation>
        <location evidence="1">Membrane</location>
        <topology evidence="1">Multi-pass membrane protein</topology>
    </subcellularLocation>
</comment>
<dbReference type="Proteomes" id="UP000184048">
    <property type="component" value="Unassembled WGS sequence"/>
</dbReference>
<feature type="transmembrane region" description="Helical" evidence="5">
    <location>
        <begin position="329"/>
        <end position="348"/>
    </location>
</feature>
<gene>
    <name evidence="6" type="ORF">SAMN02745131_03326</name>
</gene>
<keyword evidence="7" id="KW-1185">Reference proteome</keyword>
<feature type="transmembrane region" description="Helical" evidence="5">
    <location>
        <begin position="156"/>
        <end position="173"/>
    </location>
</feature>
<dbReference type="GO" id="GO:0015179">
    <property type="term" value="F:L-amino acid transmembrane transporter activity"/>
    <property type="evidence" value="ECO:0007669"/>
    <property type="project" value="TreeGrafter"/>
</dbReference>
<feature type="transmembrane region" description="Helical" evidence="5">
    <location>
        <begin position="412"/>
        <end position="430"/>
    </location>
</feature>
<dbReference type="InterPro" id="IPR050598">
    <property type="entry name" value="AminoAcid_Transporter"/>
</dbReference>
<reference evidence="6 7" key="1">
    <citation type="submission" date="2016-11" db="EMBL/GenBank/DDBJ databases">
        <authorList>
            <person name="Jaros S."/>
            <person name="Januszkiewicz K."/>
            <person name="Wedrychowicz H."/>
        </authorList>
    </citation>
    <scope>NUCLEOTIDE SEQUENCE [LARGE SCALE GENOMIC DNA]</scope>
    <source>
        <strain evidence="6 7">DSM 18119</strain>
    </source>
</reference>
<dbReference type="RefSeq" id="WP_072836465.1">
    <property type="nucleotide sequence ID" value="NZ_FQUU01000016.1"/>
</dbReference>
<name>A0A1M5DT43_9BACT</name>
<dbReference type="AlphaFoldDB" id="A0A1M5DT43"/>
<dbReference type="EMBL" id="FQUU01000016">
    <property type="protein sequence ID" value="SHF70157.1"/>
    <property type="molecule type" value="Genomic_DNA"/>
</dbReference>
<feature type="transmembrane region" description="Helical" evidence="5">
    <location>
        <begin position="44"/>
        <end position="71"/>
    </location>
</feature>
<evidence type="ECO:0000256" key="1">
    <source>
        <dbReference type="ARBA" id="ARBA00004141"/>
    </source>
</evidence>
<sequence>MSHNLKRKITLLQATSINMIDMVGIGPFVVIPLVIGYFNSPLFLYAWIFGAVIAYLDGMIWSELGASFPLAGGSYNFLREAYGRRGGKLMSFLFVWQTSIQAPLVVASGSIGFAQYVKYLVPLNLYEEKLVSVVVIVFLVLLLYRKIETIGKLSVLLWVGVMITIVWIIAGGFTHKQIPYNFWPNDTSEFFKAAFWIALGQGSVKTIYSYLGYYNVCHLGGEIVRPEKNIPRSIFISITGIAILYLAMNISIVGVVPWQEAKNYSFIVSVFIERIYGIGAARIATALVLWVAFASLFAVLLGYSRVPYAAALDNNFFKPFAKLHPTKEFPYISLLYIAGLGIIFSLSFSLKGVISAILAMRILVQFIAQSIAVVLLRRRNKAKVLPFSMWVYPLPVITSILIWLFVFFSTGWFALWGILIALAGVIAFFIKEHFEKKAILLIKKEERSSTTF</sequence>
<feature type="transmembrane region" description="Helical" evidence="5">
    <location>
        <begin position="92"/>
        <end position="117"/>
    </location>
</feature>
<dbReference type="PIRSF" id="PIRSF006060">
    <property type="entry name" value="AA_transporter"/>
    <property type="match status" value="1"/>
</dbReference>
<keyword evidence="2 5" id="KW-0812">Transmembrane</keyword>
<dbReference type="PANTHER" id="PTHR11785">
    <property type="entry name" value="AMINO ACID TRANSPORTER"/>
    <property type="match status" value="1"/>
</dbReference>
<feature type="transmembrane region" description="Helical" evidence="5">
    <location>
        <begin position="234"/>
        <end position="255"/>
    </location>
</feature>
<protein>
    <submittedName>
        <fullName evidence="6">Amino acid/polyamine/organocation transporter, APC superfamily</fullName>
    </submittedName>
</protein>
<feature type="transmembrane region" description="Helical" evidence="5">
    <location>
        <begin position="275"/>
        <end position="303"/>
    </location>
</feature>
<accession>A0A1M5DT43</accession>
<evidence type="ECO:0000256" key="4">
    <source>
        <dbReference type="ARBA" id="ARBA00023136"/>
    </source>
</evidence>
<dbReference type="InterPro" id="IPR002293">
    <property type="entry name" value="AA/rel_permease1"/>
</dbReference>
<dbReference type="STRING" id="1121884.SAMN02745131_03326"/>
<dbReference type="Gene3D" id="1.20.1740.10">
    <property type="entry name" value="Amino acid/polyamine transporter I"/>
    <property type="match status" value="1"/>
</dbReference>
<feature type="transmembrane region" description="Helical" evidence="5">
    <location>
        <begin position="387"/>
        <end position="406"/>
    </location>
</feature>
<evidence type="ECO:0000256" key="2">
    <source>
        <dbReference type="ARBA" id="ARBA00022692"/>
    </source>
</evidence>
<keyword evidence="3 5" id="KW-1133">Transmembrane helix</keyword>
<organism evidence="6 7">
    <name type="scientific">Flavisolibacter ginsengisoli DSM 18119</name>
    <dbReference type="NCBI Taxonomy" id="1121884"/>
    <lineage>
        <taxon>Bacteria</taxon>
        <taxon>Pseudomonadati</taxon>
        <taxon>Bacteroidota</taxon>
        <taxon>Chitinophagia</taxon>
        <taxon>Chitinophagales</taxon>
        <taxon>Chitinophagaceae</taxon>
        <taxon>Flavisolibacter</taxon>
    </lineage>
</organism>
<feature type="transmembrane region" description="Helical" evidence="5">
    <location>
        <begin position="20"/>
        <end position="38"/>
    </location>
</feature>
<feature type="transmembrane region" description="Helical" evidence="5">
    <location>
        <begin position="129"/>
        <end position="144"/>
    </location>
</feature>
<proteinExistence type="predicted"/>
<evidence type="ECO:0000256" key="5">
    <source>
        <dbReference type="SAM" id="Phobius"/>
    </source>
</evidence>
<dbReference type="Pfam" id="PF13520">
    <property type="entry name" value="AA_permease_2"/>
    <property type="match status" value="1"/>
</dbReference>
<feature type="transmembrane region" description="Helical" evidence="5">
    <location>
        <begin position="193"/>
        <end position="213"/>
    </location>
</feature>
<dbReference type="OrthoDB" id="9810109at2"/>
<evidence type="ECO:0000256" key="3">
    <source>
        <dbReference type="ARBA" id="ARBA00022989"/>
    </source>
</evidence>
<dbReference type="PANTHER" id="PTHR11785:SF512">
    <property type="entry name" value="SOBREMESA, ISOFORM B"/>
    <property type="match status" value="1"/>
</dbReference>
<evidence type="ECO:0000313" key="6">
    <source>
        <dbReference type="EMBL" id="SHF70157.1"/>
    </source>
</evidence>
<dbReference type="GO" id="GO:0016020">
    <property type="term" value="C:membrane"/>
    <property type="evidence" value="ECO:0007669"/>
    <property type="project" value="UniProtKB-SubCell"/>
</dbReference>